<dbReference type="SUPFAM" id="SSF140459">
    <property type="entry name" value="PE/PPE dimer-like"/>
    <property type="match status" value="1"/>
</dbReference>
<sequence length="291" mass="30057">MDFAEVPPEVNSARMYDGPRSRSMLEAADAWERLADELYGTVASYRAAIAALNADGWQGSASEAMTAATAPYLRWLNRTAAKADQIAGQARAAAGAFEDAFVATVPPQAIASNRARLSALAATNPTGHDTPEIAALEAEYGEMWAQDAAAMYRYAAASSTATTLPSLEPPMLGYNMPALMGADDDGGVPEMLAPAMPAIPQALRSLARPVRSAAANSVIARLLRHCKFPSPVRGFASAISSPASMTSTGTAAAVAEPSRMNAAIGRGVVVGRLVVPPSWGGVAIGAVRAIA</sequence>
<dbReference type="Gene3D" id="1.20.1260.20">
    <property type="entry name" value="PPE superfamily"/>
    <property type="match status" value="1"/>
</dbReference>
<dbReference type="InterPro" id="IPR000030">
    <property type="entry name" value="PPE_dom"/>
</dbReference>
<comment type="caution">
    <text evidence="3">The sequence shown here is derived from an EMBL/GenBank/DDBJ whole genome shotgun (WGS) entry which is preliminary data.</text>
</comment>
<dbReference type="AlphaFoldDB" id="A0A4R5WGB3"/>
<dbReference type="GO" id="GO:0052572">
    <property type="term" value="P:response to host immune response"/>
    <property type="evidence" value="ECO:0007669"/>
    <property type="project" value="TreeGrafter"/>
</dbReference>
<evidence type="ECO:0000313" key="3">
    <source>
        <dbReference type="EMBL" id="MDP7738650.1"/>
    </source>
</evidence>
<dbReference type="InterPro" id="IPR038332">
    <property type="entry name" value="PPE_sf"/>
</dbReference>
<dbReference type="Pfam" id="PF00823">
    <property type="entry name" value="PPE"/>
    <property type="match status" value="1"/>
</dbReference>
<dbReference type="PANTHER" id="PTHR46766:SF1">
    <property type="entry name" value="GLUTAMINE-RICH PROTEIN 2"/>
    <property type="match status" value="1"/>
</dbReference>
<feature type="domain" description="PPE" evidence="2">
    <location>
        <begin position="2"/>
        <end position="164"/>
    </location>
</feature>
<gene>
    <name evidence="3" type="ORF">QXL92_28345</name>
</gene>
<organism evidence="3 4">
    <name type="scientific">Mycobacterium paragordonae</name>
    <dbReference type="NCBI Taxonomy" id="1389713"/>
    <lineage>
        <taxon>Bacteria</taxon>
        <taxon>Bacillati</taxon>
        <taxon>Actinomycetota</taxon>
        <taxon>Actinomycetes</taxon>
        <taxon>Mycobacteriales</taxon>
        <taxon>Mycobacteriaceae</taxon>
        <taxon>Mycobacterium</taxon>
    </lineage>
</organism>
<comment type="similarity">
    <text evidence="1">Belongs to the mycobacterial PPE family.</text>
</comment>
<evidence type="ECO:0000256" key="1">
    <source>
        <dbReference type="ARBA" id="ARBA00010652"/>
    </source>
</evidence>
<name>A0A4R5WGB3_9MYCO</name>
<dbReference type="Proteomes" id="UP001229081">
    <property type="component" value="Unassembled WGS sequence"/>
</dbReference>
<reference evidence="3" key="1">
    <citation type="submission" date="2023-06" db="EMBL/GenBank/DDBJ databases">
        <title>Identification of two novel mycobacterium reveal diversities and complexities of Mycobacterium gordonae clade.</title>
        <authorList>
            <person name="Matsumoto Y."/>
            <person name="Nakamura S."/>
            <person name="Motooka D."/>
            <person name="Fukushima K."/>
        </authorList>
    </citation>
    <scope>NUCLEOTIDE SEQUENCE</scope>
    <source>
        <strain evidence="3">TY812</strain>
    </source>
</reference>
<evidence type="ECO:0000259" key="2">
    <source>
        <dbReference type="Pfam" id="PF00823"/>
    </source>
</evidence>
<protein>
    <submittedName>
        <fullName evidence="3">PPE family protein</fullName>
    </submittedName>
</protein>
<proteinExistence type="inferred from homology"/>
<accession>A0A4R5WGB3</accession>
<dbReference type="EMBL" id="JAUFSA010000002">
    <property type="protein sequence ID" value="MDP7738650.1"/>
    <property type="molecule type" value="Genomic_DNA"/>
</dbReference>
<dbReference type="RefSeq" id="WP_133437599.1">
    <property type="nucleotide sequence ID" value="NZ_JAUFSA010000002.1"/>
</dbReference>
<evidence type="ECO:0000313" key="4">
    <source>
        <dbReference type="Proteomes" id="UP001229081"/>
    </source>
</evidence>
<dbReference type="PANTHER" id="PTHR46766">
    <property type="entry name" value="GLUTAMINE-RICH PROTEIN 2"/>
    <property type="match status" value="1"/>
</dbReference>